<dbReference type="PANTHER" id="PTHR46896">
    <property type="entry name" value="SENTRIN-SPECIFIC PROTEASE"/>
    <property type="match status" value="1"/>
</dbReference>
<feature type="compositionally biased region" description="Polar residues" evidence="6">
    <location>
        <begin position="1780"/>
        <end position="1801"/>
    </location>
</feature>
<feature type="region of interest" description="Disordered" evidence="6">
    <location>
        <begin position="755"/>
        <end position="784"/>
    </location>
</feature>
<keyword evidence="3" id="KW-0645">Protease</keyword>
<feature type="compositionally biased region" description="Polar residues" evidence="6">
    <location>
        <begin position="436"/>
        <end position="465"/>
    </location>
</feature>
<feature type="compositionally biased region" description="Low complexity" evidence="6">
    <location>
        <begin position="1802"/>
        <end position="1821"/>
    </location>
</feature>
<keyword evidence="5" id="KW-0378">Hydrolase</keyword>
<dbReference type="GeneID" id="108682775"/>
<feature type="region of interest" description="Disordered" evidence="6">
    <location>
        <begin position="1663"/>
        <end position="1690"/>
    </location>
</feature>
<feature type="compositionally biased region" description="Basic and acidic residues" evidence="6">
    <location>
        <begin position="1339"/>
        <end position="1377"/>
    </location>
</feature>
<feature type="compositionally biased region" description="Basic residues" evidence="6">
    <location>
        <begin position="683"/>
        <end position="697"/>
    </location>
</feature>
<feature type="region of interest" description="Disordered" evidence="6">
    <location>
        <begin position="1123"/>
        <end position="1203"/>
    </location>
</feature>
<feature type="compositionally biased region" description="Basic and acidic residues" evidence="6">
    <location>
        <begin position="1846"/>
        <end position="1857"/>
    </location>
</feature>
<feature type="region of interest" description="Disordered" evidence="6">
    <location>
        <begin position="313"/>
        <end position="367"/>
    </location>
</feature>
<dbReference type="RefSeq" id="XP_018027503.1">
    <property type="nucleotide sequence ID" value="XM_018172014.2"/>
</dbReference>
<evidence type="ECO:0000256" key="3">
    <source>
        <dbReference type="ARBA" id="ARBA00022670"/>
    </source>
</evidence>
<feature type="region of interest" description="Disordered" evidence="6">
    <location>
        <begin position="1732"/>
        <end position="1869"/>
    </location>
</feature>
<dbReference type="InterPro" id="IPR038765">
    <property type="entry name" value="Papain-like_cys_pep_sf"/>
</dbReference>
<feature type="compositionally biased region" description="Basic and acidic residues" evidence="6">
    <location>
        <begin position="1419"/>
        <end position="1435"/>
    </location>
</feature>
<evidence type="ECO:0000256" key="5">
    <source>
        <dbReference type="ARBA" id="ARBA00022801"/>
    </source>
</evidence>
<protein>
    <submittedName>
        <fullName evidence="9">Uncharacterized protein LOC108682775</fullName>
    </submittedName>
</protein>
<feature type="compositionally biased region" description="Acidic residues" evidence="6">
    <location>
        <begin position="1138"/>
        <end position="1165"/>
    </location>
</feature>
<evidence type="ECO:0000256" key="2">
    <source>
        <dbReference type="ARBA" id="ARBA00022553"/>
    </source>
</evidence>
<feature type="compositionally biased region" description="Low complexity" evidence="6">
    <location>
        <begin position="466"/>
        <end position="490"/>
    </location>
</feature>
<dbReference type="GO" id="GO:0070139">
    <property type="term" value="F:SUMO-specific endopeptidase activity"/>
    <property type="evidence" value="ECO:0007669"/>
    <property type="project" value="TreeGrafter"/>
</dbReference>
<feature type="region of interest" description="Disordered" evidence="6">
    <location>
        <begin position="659"/>
        <end position="740"/>
    </location>
</feature>
<feature type="region of interest" description="Disordered" evidence="6">
    <location>
        <begin position="101"/>
        <end position="138"/>
    </location>
</feature>
<dbReference type="GO" id="GO:0006508">
    <property type="term" value="P:proteolysis"/>
    <property type="evidence" value="ECO:0007669"/>
    <property type="project" value="UniProtKB-KW"/>
</dbReference>
<keyword evidence="8" id="KW-1185">Reference proteome</keyword>
<accession>A0A8B7PMT9</accession>
<feature type="domain" description="Ubiquitin-like protease family profile" evidence="7">
    <location>
        <begin position="980"/>
        <end position="1281"/>
    </location>
</feature>
<dbReference type="PANTHER" id="PTHR46896:SF3">
    <property type="entry name" value="FI06413P-RELATED"/>
    <property type="match status" value="1"/>
</dbReference>
<sequence>MHQQQATLYSHNNQQQQQQYVLQHQATPVVVQQQVSQQMLKGGIMQQNHQGQQMVVHQQQQHIIMQPHIPQHQQLIVQQPSQQQIIASNFILTSNQQIKGHPPVIQYLPPPQSQQQSQQQLMQQTSSAQRLQQEGATPDNMRKQIQVQAQFRQQQMRQVQLSGHGQPQPQIVHLNLSQQHFQQQGAQQQLIPAQLMQQQDGQQPQQIALIQSSVKGTEGLQYQMRLTPQTAASGPGLMTSGGVVRPHLRQVHTMAVSPVSSCHQPTPHMQTMVGLSVQQQMQTQAPLTPAQKRQQGRQQQQITLLSTNIAGSGAEGTMITRPQSLVERPQQPAPHNLRGMNPSEGPRPVGLPRVRHPAPGQGMRNPAMLNRMPRYAQPGIQMQPGVQSVASSQGSGVGVVTSQAPLQQPTSNNIALLVSPADVDAVTSSVDQQINAPGTAVTSSPPATVAMSSNGVPASTSLVMSQQQTSQQQAAQQHLTQQQASLQQPAQQQGIKKLSLEQYRSKQLIRQPAPQGQPTRFLPQHPTQNVAREVILNIKNSKGLLGMNNRNLNLGHTVAAQHQAITAQHEHIMSSPDSTSAAPDHEEQDKGARYLPGHQAKCDNCGILSDDFNTCQRCRKPISKTAKIFPATSNANLVTSSASQQQPVYLTGSQIIKQDFYGKSGGGRRHDKAINSSYSPRNSNHKPSHRGRGRGRTRAYDEPEILTLSSDDDDGNASSDGSASKPGKPSHNIQHGVNPYRLDNFNKKLDFIINNKEPKIPPQNPADEQPAEEQPSSEMEDLKPEPISSNYCQVVCRTVRIGSYRTTPLCGVIFNTRAIRISVKPLVPGSLQVVDIIIGLSDIVQVNYHFGKSMPVLFLFLRAHAASRIRCLLGMNDPKGFYYDPCSTDDTLKRVVLMPEKFVEESKSAIKNIFKSYIAEDGKIIQMEELNHEEANTVLMAASGPEVHTTLRQTSKNINQFPQPSKTLLIYPPPPQKGGISITVDDYQVLEEESFLNDVILDFYLKWLLHKLPEEQRNKVHLFSTFFYKRLTCKPKKMRRHHPVEDDPRLSAAEKRHARVKSWTKCVDIFDKDFIIIPINEHAHWFLAIICFPGLRAPVHFETGEPIAPEALAAEEAACSKKGAGRHKVRHEQIPIIDDGEWSDRDEAEGDEDELEEDEDEDDDANSLQPSRKKSKTTEQQIPGLGGDEEQQQTPPAKTKSACTLPPIKQPCILIFDSLSGGHRARIVATLRDYLTVEHLHKRKEARAFTRETMKGAVPRVPQQTNYTDCGLYTLQFTESFFDLPLKDYRFPMRSIVNWFDEALVAGKREFIALLIKRLMDEYNPNHNIVLPEISFSTPEEREKGGRASCQAEERERQHKLAQEKNKEKIANIKSDNKTPVTENIPLLGDDGACKQPPEETGAAMENNRANEASAKNSNVDKSKDSENKSSEAPKDVPNPCDGESGSKKNQSTLSKVRSEGKIAALPSKDPVKSATAIIKNKKLVLGVIPSVTPFGSPQAEKSSVTGTTSSKGPAIVSYKPLPASLASIRDTYTFDDAKDDEEESNNNESINLLKERAVVAVTRTSALTTGGTVATVQMSSSMERSTAATLARLNSRVASANLSMNGLMTDHANSSSEQSSGAILAPPQEDVAHLNKYPILASSLGNGRRVSETKNLVSIAKDENGVSSTDSTKEAVTNSTHVKDRREKSSIVKEPIAVNNGHLNKILVGEISGKKAVYSEDGTEVLMYLTPEEGGCSPADREDNDSPDMYGDADLAPAERLSDEDEGVFGRPLKGSEGSMDSNSTISVGTEEQTVPPSTHTSRNSLSSTDSSTADCATTNDRNSPSSRPSERVTSFGRSINTPKRFRDLADPEETKKKKTKAQNSGHR</sequence>
<evidence type="ECO:0000259" key="7">
    <source>
        <dbReference type="PROSITE" id="PS50600"/>
    </source>
</evidence>
<dbReference type="GO" id="GO:0005634">
    <property type="term" value="C:nucleus"/>
    <property type="evidence" value="ECO:0007669"/>
    <property type="project" value="TreeGrafter"/>
</dbReference>
<name>A0A8B7PMT9_HYAAZ</name>
<keyword evidence="4" id="KW-0833">Ubl conjugation pathway</keyword>
<reference evidence="9" key="1">
    <citation type="submission" date="2025-08" db="UniProtKB">
        <authorList>
            <consortium name="RefSeq"/>
        </authorList>
    </citation>
    <scope>IDENTIFICATION</scope>
    <source>
        <tissue evidence="9">Whole organism</tissue>
    </source>
</reference>
<comment type="similarity">
    <text evidence="1">Belongs to the peptidase C48 family.</text>
</comment>
<dbReference type="Proteomes" id="UP000694843">
    <property type="component" value="Unplaced"/>
</dbReference>
<dbReference type="GO" id="GO:0005737">
    <property type="term" value="C:cytoplasm"/>
    <property type="evidence" value="ECO:0007669"/>
    <property type="project" value="TreeGrafter"/>
</dbReference>
<dbReference type="PROSITE" id="PS50600">
    <property type="entry name" value="ULP_PROTEASE"/>
    <property type="match status" value="1"/>
</dbReference>
<dbReference type="SUPFAM" id="SSF54001">
    <property type="entry name" value="Cysteine proteinases"/>
    <property type="match status" value="1"/>
</dbReference>
<dbReference type="InterPro" id="IPR003653">
    <property type="entry name" value="Peptidase_C48_C"/>
</dbReference>
<gene>
    <name evidence="9" type="primary">LOC108682775</name>
</gene>
<dbReference type="Pfam" id="PF02902">
    <property type="entry name" value="Peptidase_C48"/>
    <property type="match status" value="1"/>
</dbReference>
<evidence type="ECO:0000256" key="6">
    <source>
        <dbReference type="SAM" id="MobiDB-lite"/>
    </source>
</evidence>
<evidence type="ECO:0000256" key="1">
    <source>
        <dbReference type="ARBA" id="ARBA00005234"/>
    </source>
</evidence>
<evidence type="ECO:0000313" key="8">
    <source>
        <dbReference type="Proteomes" id="UP000694843"/>
    </source>
</evidence>
<dbReference type="InterPro" id="IPR051947">
    <property type="entry name" value="Sentrin-specific_protease"/>
</dbReference>
<dbReference type="OrthoDB" id="6346036at2759"/>
<feature type="compositionally biased region" description="Polar residues" evidence="6">
    <location>
        <begin position="1666"/>
        <end position="1681"/>
    </location>
</feature>
<dbReference type="GO" id="GO:0016926">
    <property type="term" value="P:protein desumoylation"/>
    <property type="evidence" value="ECO:0007669"/>
    <property type="project" value="TreeGrafter"/>
</dbReference>
<keyword evidence="2" id="KW-0597">Phosphoprotein</keyword>
<feature type="region of interest" description="Disordered" evidence="6">
    <location>
        <begin position="1334"/>
        <end position="1462"/>
    </location>
</feature>
<dbReference type="Gene3D" id="3.40.395.10">
    <property type="entry name" value="Adenoviral Proteinase, Chain A"/>
    <property type="match status" value="1"/>
</dbReference>
<dbReference type="KEGG" id="hazt:108682775"/>
<feature type="region of interest" description="Disordered" evidence="6">
    <location>
        <begin position="436"/>
        <end position="490"/>
    </location>
</feature>
<feature type="compositionally biased region" description="Polar residues" evidence="6">
    <location>
        <begin position="1822"/>
        <end position="1843"/>
    </location>
</feature>
<evidence type="ECO:0000256" key="4">
    <source>
        <dbReference type="ARBA" id="ARBA00022786"/>
    </source>
</evidence>
<evidence type="ECO:0000313" key="9">
    <source>
        <dbReference type="RefSeq" id="XP_018027503.1"/>
    </source>
</evidence>
<feature type="compositionally biased region" description="Low complexity" evidence="6">
    <location>
        <begin position="113"/>
        <end position="129"/>
    </location>
</feature>
<feature type="compositionally biased region" description="Basic residues" evidence="6">
    <location>
        <begin position="1858"/>
        <end position="1869"/>
    </location>
</feature>
<organism evidence="8 9">
    <name type="scientific">Hyalella azteca</name>
    <name type="common">Amphipod</name>
    <dbReference type="NCBI Taxonomy" id="294128"/>
    <lineage>
        <taxon>Eukaryota</taxon>
        <taxon>Metazoa</taxon>
        <taxon>Ecdysozoa</taxon>
        <taxon>Arthropoda</taxon>
        <taxon>Crustacea</taxon>
        <taxon>Multicrustacea</taxon>
        <taxon>Malacostraca</taxon>
        <taxon>Eumalacostraca</taxon>
        <taxon>Peracarida</taxon>
        <taxon>Amphipoda</taxon>
        <taxon>Senticaudata</taxon>
        <taxon>Talitrida</taxon>
        <taxon>Talitroidea</taxon>
        <taxon>Hyalellidae</taxon>
        <taxon>Hyalella</taxon>
    </lineage>
</organism>
<proteinExistence type="inferred from homology"/>